<reference evidence="1 2" key="1">
    <citation type="journal article" date="2018" name="Evol. Lett.">
        <title>Horizontal gene cluster transfer increased hallucinogenic mushroom diversity.</title>
        <authorList>
            <person name="Reynolds H.T."/>
            <person name="Vijayakumar V."/>
            <person name="Gluck-Thaler E."/>
            <person name="Korotkin H.B."/>
            <person name="Matheny P.B."/>
            <person name="Slot J.C."/>
        </authorList>
    </citation>
    <scope>NUCLEOTIDE SEQUENCE [LARGE SCALE GENOMIC DNA]</scope>
    <source>
        <strain evidence="1 2">2631</strain>
    </source>
</reference>
<dbReference type="AlphaFoldDB" id="A0A409XPG3"/>
<sequence length="304" mass="33747">MVSLVKNVVHWGSSQRTKTPVPVDLCEICGKKPKFVENGHKHPYCSRSCARNGTGPSPTVCALQGCRATGKPAFANFCSEAHAREGVRLGQVDKCELCETQPRTVGTMCIPCDRVVRIEPQLRELSSDSKTFRNLRAQFLSEWESPGVSPSFEKAYEIILPRDIRLRHEQYRRQIPRLTRFEASIVPSAFATWGRKSQPYVTLSPVVFAASSNRALNRSLLGPTIIVEVAIRLGEGIYSYRNPALADRFATSCTSSPYRVVIACDIAVEPTDVDVDETTDEESLFVPTVDGILPMHIIIYATSK</sequence>
<dbReference type="Proteomes" id="UP000283269">
    <property type="component" value="Unassembled WGS sequence"/>
</dbReference>
<name>A0A409XPG3_PSICY</name>
<accession>A0A409XPG3</accession>
<dbReference type="EMBL" id="NHYD01001022">
    <property type="protein sequence ID" value="PPQ92586.1"/>
    <property type="molecule type" value="Genomic_DNA"/>
</dbReference>
<comment type="caution">
    <text evidence="1">The sequence shown here is derived from an EMBL/GenBank/DDBJ whole genome shotgun (WGS) entry which is preliminary data.</text>
</comment>
<dbReference type="OrthoDB" id="2419903at2759"/>
<proteinExistence type="predicted"/>
<gene>
    <name evidence="1" type="ORF">CVT25_007278</name>
</gene>
<keyword evidence="2" id="KW-1185">Reference proteome</keyword>
<evidence type="ECO:0000313" key="2">
    <source>
        <dbReference type="Proteomes" id="UP000283269"/>
    </source>
</evidence>
<evidence type="ECO:0000313" key="1">
    <source>
        <dbReference type="EMBL" id="PPQ92586.1"/>
    </source>
</evidence>
<organism evidence="1 2">
    <name type="scientific">Psilocybe cyanescens</name>
    <dbReference type="NCBI Taxonomy" id="93625"/>
    <lineage>
        <taxon>Eukaryota</taxon>
        <taxon>Fungi</taxon>
        <taxon>Dikarya</taxon>
        <taxon>Basidiomycota</taxon>
        <taxon>Agaricomycotina</taxon>
        <taxon>Agaricomycetes</taxon>
        <taxon>Agaricomycetidae</taxon>
        <taxon>Agaricales</taxon>
        <taxon>Agaricineae</taxon>
        <taxon>Strophariaceae</taxon>
        <taxon>Psilocybe</taxon>
    </lineage>
</organism>
<protein>
    <submittedName>
        <fullName evidence="1">Uncharacterized protein</fullName>
    </submittedName>
</protein>
<dbReference type="InParanoid" id="A0A409XPG3"/>